<sequence length="138" mass="15240">MSCGISIDKIVNRKANIEGSNSDSGCVNPTNISNLRKYNSEKDISTDSNSLGSQTIYNVEKAFMGKNLKISSPSHGFNEIRYSQIPSELTISSQSTHLSKCLAQQQLVTPKNHHALHTSDEYSQSTHLSEFESIPSYD</sequence>
<reference evidence="2" key="1">
    <citation type="submission" date="2021-01" db="EMBL/GenBank/DDBJ databases">
        <authorList>
            <person name="Corre E."/>
            <person name="Pelletier E."/>
            <person name="Niang G."/>
            <person name="Scheremetjew M."/>
            <person name="Finn R."/>
            <person name="Kale V."/>
            <person name="Holt S."/>
            <person name="Cochrane G."/>
            <person name="Meng A."/>
            <person name="Brown T."/>
            <person name="Cohen L."/>
        </authorList>
    </citation>
    <scope>NUCLEOTIDE SEQUENCE</scope>
    <source>
        <strain evidence="2">308</strain>
    </source>
</reference>
<protein>
    <submittedName>
        <fullName evidence="2">Uncharacterized protein</fullName>
    </submittedName>
</protein>
<feature type="region of interest" description="Disordered" evidence="1">
    <location>
        <begin position="119"/>
        <end position="138"/>
    </location>
</feature>
<evidence type="ECO:0000256" key="1">
    <source>
        <dbReference type="SAM" id="MobiDB-lite"/>
    </source>
</evidence>
<dbReference type="EMBL" id="HBFR01030342">
    <property type="protein sequence ID" value="CAD8894838.1"/>
    <property type="molecule type" value="Transcribed_RNA"/>
</dbReference>
<proteinExistence type="predicted"/>
<accession>A0A7S1FXM1</accession>
<name>A0A7S1FXM1_9STRA</name>
<gene>
    <name evidence="2" type="ORF">CHYS00102_LOCUS22052</name>
</gene>
<organism evidence="2">
    <name type="scientific">Corethron hystrix</name>
    <dbReference type="NCBI Taxonomy" id="216773"/>
    <lineage>
        <taxon>Eukaryota</taxon>
        <taxon>Sar</taxon>
        <taxon>Stramenopiles</taxon>
        <taxon>Ochrophyta</taxon>
        <taxon>Bacillariophyta</taxon>
        <taxon>Coscinodiscophyceae</taxon>
        <taxon>Corethrophycidae</taxon>
        <taxon>Corethrales</taxon>
        <taxon>Corethraceae</taxon>
        <taxon>Corethron</taxon>
    </lineage>
</organism>
<evidence type="ECO:0000313" key="2">
    <source>
        <dbReference type="EMBL" id="CAD8894838.1"/>
    </source>
</evidence>
<dbReference type="AlphaFoldDB" id="A0A7S1FXM1"/>